<gene>
    <name evidence="2" type="ORF">KR093_004575</name>
</gene>
<dbReference type="AlphaFoldDB" id="A0AAD4K5H0"/>
<sequence length="175" mass="20590">MLFDSFLYSFELRTGCFVLSVLHMLFIILSLHVPMITDFVMGSWIPVFVAIERLLEFLFTILLTYGVFQRNRKLMLIWQMLVPLMILFNVAYYFYLSFVVNNLKVLFILVLSLYLITYSLMIVNSYYDELGYLEDYMKDIAYIQTHTLKKSSTSVTKTRKSDDERVVKITESAAT</sequence>
<protein>
    <submittedName>
        <fullName evidence="2">Uncharacterized protein</fullName>
    </submittedName>
</protein>
<reference evidence="2" key="1">
    <citation type="journal article" date="2021" name="Mol. Ecol. Resour.">
        <title>Phylogenomic analyses of the genus Drosophila reveals genomic signals of climate adaptation.</title>
        <authorList>
            <person name="Li F."/>
            <person name="Rane R.V."/>
            <person name="Luria V."/>
            <person name="Xiong Z."/>
            <person name="Chen J."/>
            <person name="Li Z."/>
            <person name="Catullo R.A."/>
            <person name="Griffin P.C."/>
            <person name="Schiffer M."/>
            <person name="Pearce S."/>
            <person name="Lee S.F."/>
            <person name="McElroy K."/>
            <person name="Stocker A."/>
            <person name="Shirriffs J."/>
            <person name="Cockerell F."/>
            <person name="Coppin C."/>
            <person name="Sgro C.M."/>
            <person name="Karger A."/>
            <person name="Cain J.W."/>
            <person name="Weber J.A."/>
            <person name="Santpere G."/>
            <person name="Kirschner M.W."/>
            <person name="Hoffmann A.A."/>
            <person name="Oakeshott J.G."/>
            <person name="Zhang G."/>
        </authorList>
    </citation>
    <scope>NUCLEOTIDE SEQUENCE</scope>
    <source>
        <strain evidence="2">BGI-SZ-2011g</strain>
    </source>
</reference>
<feature type="transmembrane region" description="Helical" evidence="1">
    <location>
        <begin position="107"/>
        <end position="127"/>
    </location>
</feature>
<name>A0AAD4K5H0_9MUSC</name>
<keyword evidence="1" id="KW-1133">Transmembrane helix</keyword>
<comment type="caution">
    <text evidence="2">The sequence shown here is derived from an EMBL/GenBank/DDBJ whole genome shotgun (WGS) entry which is preliminary data.</text>
</comment>
<dbReference type="Proteomes" id="UP001200034">
    <property type="component" value="Unassembled WGS sequence"/>
</dbReference>
<dbReference type="EMBL" id="JAJJHW010001127">
    <property type="protein sequence ID" value="KAH8377260.1"/>
    <property type="molecule type" value="Genomic_DNA"/>
</dbReference>
<evidence type="ECO:0000313" key="3">
    <source>
        <dbReference type="Proteomes" id="UP001200034"/>
    </source>
</evidence>
<feature type="transmembrane region" description="Helical" evidence="1">
    <location>
        <begin position="75"/>
        <end position="95"/>
    </location>
</feature>
<keyword evidence="1" id="KW-0472">Membrane</keyword>
<evidence type="ECO:0000256" key="1">
    <source>
        <dbReference type="SAM" id="Phobius"/>
    </source>
</evidence>
<keyword evidence="3" id="KW-1185">Reference proteome</keyword>
<evidence type="ECO:0000313" key="2">
    <source>
        <dbReference type="EMBL" id="KAH8377260.1"/>
    </source>
</evidence>
<proteinExistence type="predicted"/>
<accession>A0AAD4K5H0</accession>
<keyword evidence="1" id="KW-0812">Transmembrane</keyword>
<organism evidence="2 3">
    <name type="scientific">Drosophila rubida</name>
    <dbReference type="NCBI Taxonomy" id="30044"/>
    <lineage>
        <taxon>Eukaryota</taxon>
        <taxon>Metazoa</taxon>
        <taxon>Ecdysozoa</taxon>
        <taxon>Arthropoda</taxon>
        <taxon>Hexapoda</taxon>
        <taxon>Insecta</taxon>
        <taxon>Pterygota</taxon>
        <taxon>Neoptera</taxon>
        <taxon>Endopterygota</taxon>
        <taxon>Diptera</taxon>
        <taxon>Brachycera</taxon>
        <taxon>Muscomorpha</taxon>
        <taxon>Ephydroidea</taxon>
        <taxon>Drosophilidae</taxon>
        <taxon>Drosophila</taxon>
    </lineage>
</organism>
<feature type="transmembrane region" description="Helical" evidence="1">
    <location>
        <begin position="12"/>
        <end position="32"/>
    </location>
</feature>
<feature type="transmembrane region" description="Helical" evidence="1">
    <location>
        <begin position="44"/>
        <end position="68"/>
    </location>
</feature>